<evidence type="ECO:0000313" key="2">
    <source>
        <dbReference type="Proteomes" id="UP001206925"/>
    </source>
</evidence>
<protein>
    <submittedName>
        <fullName evidence="1">Uncharacterized protein</fullName>
    </submittedName>
</protein>
<sequence length="33" mass="3754">MVCLITVLNNQILFRTSSPPPLWSILLSKLLQN</sequence>
<proteinExistence type="predicted"/>
<dbReference type="EMBL" id="JAMZMK010009060">
    <property type="protein sequence ID" value="KAI7737334.1"/>
    <property type="molecule type" value="Genomic_DNA"/>
</dbReference>
<comment type="caution">
    <text evidence="1">The sequence shown here is derived from an EMBL/GenBank/DDBJ whole genome shotgun (WGS) entry which is preliminary data.</text>
</comment>
<reference evidence="1" key="1">
    <citation type="submission" date="2022-06" db="EMBL/GenBank/DDBJ databases">
        <title>Uncovering the hologenomic basis of an extraordinary plant invasion.</title>
        <authorList>
            <person name="Bieker V.C."/>
            <person name="Martin M.D."/>
            <person name="Gilbert T."/>
            <person name="Hodgins K."/>
            <person name="Battlay P."/>
            <person name="Petersen B."/>
            <person name="Wilson J."/>
        </authorList>
    </citation>
    <scope>NUCLEOTIDE SEQUENCE</scope>
    <source>
        <strain evidence="1">AA19_3_7</strain>
        <tissue evidence="1">Leaf</tissue>
    </source>
</reference>
<dbReference type="AlphaFoldDB" id="A0AAD5GDB7"/>
<name>A0AAD5GDB7_AMBAR</name>
<accession>A0AAD5GDB7</accession>
<gene>
    <name evidence="1" type="ORF">M8C21_028797</name>
</gene>
<organism evidence="1 2">
    <name type="scientific">Ambrosia artemisiifolia</name>
    <name type="common">Common ragweed</name>
    <dbReference type="NCBI Taxonomy" id="4212"/>
    <lineage>
        <taxon>Eukaryota</taxon>
        <taxon>Viridiplantae</taxon>
        <taxon>Streptophyta</taxon>
        <taxon>Embryophyta</taxon>
        <taxon>Tracheophyta</taxon>
        <taxon>Spermatophyta</taxon>
        <taxon>Magnoliopsida</taxon>
        <taxon>eudicotyledons</taxon>
        <taxon>Gunneridae</taxon>
        <taxon>Pentapetalae</taxon>
        <taxon>asterids</taxon>
        <taxon>campanulids</taxon>
        <taxon>Asterales</taxon>
        <taxon>Asteraceae</taxon>
        <taxon>Asteroideae</taxon>
        <taxon>Heliantheae alliance</taxon>
        <taxon>Heliantheae</taxon>
        <taxon>Ambrosia</taxon>
    </lineage>
</organism>
<dbReference type="Proteomes" id="UP001206925">
    <property type="component" value="Unassembled WGS sequence"/>
</dbReference>
<keyword evidence="2" id="KW-1185">Reference proteome</keyword>
<evidence type="ECO:0000313" key="1">
    <source>
        <dbReference type="EMBL" id="KAI7737334.1"/>
    </source>
</evidence>